<accession>A0A401ULG1</accession>
<organism evidence="1 2">
    <name type="scientific">Clostridium tagluense</name>
    <dbReference type="NCBI Taxonomy" id="360422"/>
    <lineage>
        <taxon>Bacteria</taxon>
        <taxon>Bacillati</taxon>
        <taxon>Bacillota</taxon>
        <taxon>Clostridia</taxon>
        <taxon>Eubacteriales</taxon>
        <taxon>Clostridiaceae</taxon>
        <taxon>Clostridium</taxon>
    </lineage>
</organism>
<dbReference type="Proteomes" id="UP000287872">
    <property type="component" value="Unassembled WGS sequence"/>
</dbReference>
<proteinExistence type="predicted"/>
<dbReference type="AlphaFoldDB" id="A0A401ULG1"/>
<comment type="caution">
    <text evidence="1">The sequence shown here is derived from an EMBL/GenBank/DDBJ whole genome shotgun (WGS) entry which is preliminary data.</text>
</comment>
<protein>
    <submittedName>
        <fullName evidence="1">Uncharacterized protein</fullName>
    </submittedName>
</protein>
<reference evidence="1 2" key="1">
    <citation type="submission" date="2018-11" db="EMBL/GenBank/DDBJ databases">
        <title>Genome sequencing and assembly of Clostridium tagluense strain A121.</title>
        <authorList>
            <person name="Murakami T."/>
            <person name="Segawa T."/>
            <person name="Shcherbakova V.A."/>
            <person name="Mori H."/>
            <person name="Yoshimura Y."/>
        </authorList>
    </citation>
    <scope>NUCLEOTIDE SEQUENCE [LARGE SCALE GENOMIC DNA]</scope>
    <source>
        <strain evidence="1 2">A121</strain>
    </source>
</reference>
<dbReference type="OrthoDB" id="6638171at2"/>
<gene>
    <name evidence="1" type="ORF">Ctaglu_19970</name>
</gene>
<evidence type="ECO:0000313" key="1">
    <source>
        <dbReference type="EMBL" id="GCD10374.1"/>
    </source>
</evidence>
<evidence type="ECO:0000313" key="2">
    <source>
        <dbReference type="Proteomes" id="UP000287872"/>
    </source>
</evidence>
<dbReference type="RefSeq" id="WP_125000883.1">
    <property type="nucleotide sequence ID" value="NZ_BHYK01000009.1"/>
</dbReference>
<sequence>MTKHEFGIIDFLIKDKWYVEYEPEEYNCTSVNDDLLDEIINKYVEEFTNMKTYAHILTNPMWGLNYCGITLIPPESLGKFCNIITDANNRYQSQELKLLLKKISEAIKEKKYLIHYGI</sequence>
<keyword evidence="2" id="KW-1185">Reference proteome</keyword>
<name>A0A401ULG1_9CLOT</name>
<dbReference type="EMBL" id="BHYK01000009">
    <property type="protein sequence ID" value="GCD10374.1"/>
    <property type="molecule type" value="Genomic_DNA"/>
</dbReference>